<feature type="signal peptide" evidence="3">
    <location>
        <begin position="1"/>
        <end position="21"/>
    </location>
</feature>
<dbReference type="GO" id="GO:0015562">
    <property type="term" value="F:efflux transmembrane transporter activity"/>
    <property type="evidence" value="ECO:0007669"/>
    <property type="project" value="TreeGrafter"/>
</dbReference>
<dbReference type="AlphaFoldDB" id="A0A558CUI6"/>
<gene>
    <name evidence="4" type="ORF">FHK82_13675</name>
</gene>
<dbReference type="InterPro" id="IPR006143">
    <property type="entry name" value="RND_pump_MFP"/>
</dbReference>
<comment type="similarity">
    <text evidence="1">Belongs to the membrane fusion protein (MFP) (TC 8.A.1) family.</text>
</comment>
<dbReference type="NCBIfam" id="TIGR01730">
    <property type="entry name" value="RND_mfp"/>
    <property type="match status" value="1"/>
</dbReference>
<name>A0A558CUI6_9GAMM</name>
<evidence type="ECO:0000313" key="5">
    <source>
        <dbReference type="Proteomes" id="UP000317355"/>
    </source>
</evidence>
<feature type="coiled-coil region" evidence="2">
    <location>
        <begin position="94"/>
        <end position="128"/>
    </location>
</feature>
<dbReference type="PANTHER" id="PTHR30469">
    <property type="entry name" value="MULTIDRUG RESISTANCE PROTEIN MDTA"/>
    <property type="match status" value="1"/>
</dbReference>
<protein>
    <submittedName>
        <fullName evidence="4">Efflux RND transporter periplasmic adaptor subunit</fullName>
    </submittedName>
</protein>
<comment type="caution">
    <text evidence="4">The sequence shown here is derived from an EMBL/GenBank/DDBJ whole genome shotgun (WGS) entry which is preliminary data.</text>
</comment>
<dbReference type="PANTHER" id="PTHR30469:SF15">
    <property type="entry name" value="HLYD FAMILY OF SECRETION PROTEINS"/>
    <property type="match status" value="1"/>
</dbReference>
<evidence type="ECO:0000256" key="3">
    <source>
        <dbReference type="SAM" id="SignalP"/>
    </source>
</evidence>
<dbReference type="Proteomes" id="UP000317355">
    <property type="component" value="Unassembled WGS sequence"/>
</dbReference>
<accession>A0A558CUI6</accession>
<keyword evidence="2" id="KW-0175">Coiled coil</keyword>
<feature type="chain" id="PRO_5021900335" evidence="3">
    <location>
        <begin position="22"/>
        <end position="350"/>
    </location>
</feature>
<dbReference type="GO" id="GO:1990281">
    <property type="term" value="C:efflux pump complex"/>
    <property type="evidence" value="ECO:0007669"/>
    <property type="project" value="TreeGrafter"/>
</dbReference>
<reference evidence="4 5" key="1">
    <citation type="submission" date="2019-07" db="EMBL/GenBank/DDBJ databases">
        <title>The pathways for chlorine oxyanion respiration interact through the shared metabolite chlorate.</title>
        <authorList>
            <person name="Barnum T.P."/>
            <person name="Cheng Y."/>
            <person name="Hill K.A."/>
            <person name="Lucas L.N."/>
            <person name="Carlson H.K."/>
            <person name="Coates J.D."/>
        </authorList>
    </citation>
    <scope>NUCLEOTIDE SEQUENCE [LARGE SCALE GENOMIC DNA]</scope>
    <source>
        <strain evidence="4">BK-3</strain>
    </source>
</reference>
<organism evidence="4 5">
    <name type="scientific">Sedimenticola thiotaurini</name>
    <dbReference type="NCBI Taxonomy" id="1543721"/>
    <lineage>
        <taxon>Bacteria</taxon>
        <taxon>Pseudomonadati</taxon>
        <taxon>Pseudomonadota</taxon>
        <taxon>Gammaproteobacteria</taxon>
        <taxon>Chromatiales</taxon>
        <taxon>Sedimenticolaceae</taxon>
        <taxon>Sedimenticola</taxon>
    </lineage>
</organism>
<dbReference type="EMBL" id="VMRY01000070">
    <property type="protein sequence ID" value="TVT52406.1"/>
    <property type="molecule type" value="Genomic_DNA"/>
</dbReference>
<evidence type="ECO:0000313" key="4">
    <source>
        <dbReference type="EMBL" id="TVT52406.1"/>
    </source>
</evidence>
<dbReference type="Gene3D" id="1.10.287.470">
    <property type="entry name" value="Helix hairpin bin"/>
    <property type="match status" value="1"/>
</dbReference>
<dbReference type="SUPFAM" id="SSF111369">
    <property type="entry name" value="HlyD-like secretion proteins"/>
    <property type="match status" value="1"/>
</dbReference>
<dbReference type="Gene3D" id="2.40.50.100">
    <property type="match status" value="1"/>
</dbReference>
<proteinExistence type="inferred from homology"/>
<keyword evidence="3" id="KW-0732">Signal</keyword>
<evidence type="ECO:0000256" key="1">
    <source>
        <dbReference type="ARBA" id="ARBA00009477"/>
    </source>
</evidence>
<sequence>MRPTLLILFFVLASYCTYSLGADAPPARVVVETVTEQEVATTNLLTGIIDFDRISAVSGETSGRVIQQHALEGALIKSGQALVELNTDLTLKDIDIKQKQRAQVSADIEKLTRTLKRLESLLASNSASHQAYDDALFDHRSLLKKREILDEEMARLHLQLNKSTVVAPFDGVVLEKLKESGEWIDPGAAICRLASTEDLVVKVSISENLARYQTVGTTVPVTIPALDLKLSGEILGLAPVANLRSKSLTLKIRIPYQTGMIQNMSATVEIPTSAPQKLRMLPRDALVNFKGKDFVYAIKDGQAKLLPIEIVLRSGDRLGILNPPVTAGMQVVIDGNDRLKPDQSVLVVDK</sequence>
<dbReference type="Gene3D" id="2.40.30.170">
    <property type="match status" value="1"/>
</dbReference>
<dbReference type="Gene3D" id="2.40.420.20">
    <property type="match status" value="1"/>
</dbReference>
<evidence type="ECO:0000256" key="2">
    <source>
        <dbReference type="SAM" id="Coils"/>
    </source>
</evidence>